<reference evidence="2" key="3">
    <citation type="submission" date="2025-08" db="UniProtKB">
        <authorList>
            <consortium name="Ensembl"/>
        </authorList>
    </citation>
    <scope>IDENTIFICATION</scope>
</reference>
<reference evidence="3" key="1">
    <citation type="submission" date="2013-03" db="EMBL/GenBank/DDBJ databases">
        <authorList>
            <person name="Jeffery W."/>
            <person name="Warren W."/>
            <person name="Wilson R.K."/>
        </authorList>
    </citation>
    <scope>NUCLEOTIDE SEQUENCE</scope>
    <source>
        <strain evidence="3">female</strain>
    </source>
</reference>
<evidence type="ECO:0000256" key="1">
    <source>
        <dbReference type="SAM" id="MobiDB-lite"/>
    </source>
</evidence>
<sequence length="88" mass="9339">MPSTGEQPASSCNGPPEQNHQQQGGHLCQAGGTLHPVLWPLLPKHSFFSCKIKSHFVCPGWSAVAQSWLTAASASQVQAILLPSQPPL</sequence>
<evidence type="ECO:0000313" key="3">
    <source>
        <dbReference type="Proteomes" id="UP000018467"/>
    </source>
</evidence>
<dbReference type="Proteomes" id="UP000018467">
    <property type="component" value="Unassembled WGS sequence"/>
</dbReference>
<proteinExistence type="predicted"/>
<organism evidence="2 3">
    <name type="scientific">Astyanax mexicanus</name>
    <name type="common">Blind cave fish</name>
    <name type="synonym">Astyanax fasciatus mexicanus</name>
    <dbReference type="NCBI Taxonomy" id="7994"/>
    <lineage>
        <taxon>Eukaryota</taxon>
        <taxon>Metazoa</taxon>
        <taxon>Chordata</taxon>
        <taxon>Craniata</taxon>
        <taxon>Vertebrata</taxon>
        <taxon>Euteleostomi</taxon>
        <taxon>Actinopterygii</taxon>
        <taxon>Neopterygii</taxon>
        <taxon>Teleostei</taxon>
        <taxon>Ostariophysi</taxon>
        <taxon>Characiformes</taxon>
        <taxon>Characoidei</taxon>
        <taxon>Acestrorhamphidae</taxon>
        <taxon>Acestrorhamphinae</taxon>
        <taxon>Astyanax</taxon>
    </lineage>
</organism>
<dbReference type="Ensembl" id="ENSAMXT00000036162.1">
    <property type="protein sequence ID" value="ENSAMXP00000033168.1"/>
    <property type="gene ID" value="ENSAMXG00000035167.1"/>
</dbReference>
<name>A0A3B1ITA1_ASTMX</name>
<dbReference type="AlphaFoldDB" id="A0A3B1ITA1"/>
<dbReference type="InParanoid" id="A0A3B1ITA1"/>
<evidence type="ECO:0000313" key="2">
    <source>
        <dbReference type="Ensembl" id="ENSAMXP00000033168.1"/>
    </source>
</evidence>
<dbReference type="Bgee" id="ENSAMXG00000035167">
    <property type="expression patterns" value="Expressed in camera-type eye and 2 other cell types or tissues"/>
</dbReference>
<feature type="region of interest" description="Disordered" evidence="1">
    <location>
        <begin position="1"/>
        <end position="27"/>
    </location>
</feature>
<accession>A0A3B1ITA1</accession>
<protein>
    <submittedName>
        <fullName evidence="2">Uncharacterized protein</fullName>
    </submittedName>
</protein>
<reference evidence="2" key="4">
    <citation type="submission" date="2025-09" db="UniProtKB">
        <authorList>
            <consortium name="Ensembl"/>
        </authorList>
    </citation>
    <scope>IDENTIFICATION</scope>
</reference>
<keyword evidence="3" id="KW-1185">Reference proteome</keyword>
<reference evidence="3" key="2">
    <citation type="journal article" date="2014" name="Nat. Commun.">
        <title>The cavefish genome reveals candidate genes for eye loss.</title>
        <authorList>
            <person name="McGaugh S.E."/>
            <person name="Gross J.B."/>
            <person name="Aken B."/>
            <person name="Blin M."/>
            <person name="Borowsky R."/>
            <person name="Chalopin D."/>
            <person name="Hinaux H."/>
            <person name="Jeffery W.R."/>
            <person name="Keene A."/>
            <person name="Ma L."/>
            <person name="Minx P."/>
            <person name="Murphy D."/>
            <person name="O'Quin K.E."/>
            <person name="Retaux S."/>
            <person name="Rohner N."/>
            <person name="Searle S.M."/>
            <person name="Stahl B.A."/>
            <person name="Tabin C."/>
            <person name="Volff J.N."/>
            <person name="Yoshizawa M."/>
            <person name="Warren W.C."/>
        </authorList>
    </citation>
    <scope>NUCLEOTIDE SEQUENCE [LARGE SCALE GENOMIC DNA]</scope>
    <source>
        <strain evidence="3">female</strain>
    </source>
</reference>
<feature type="compositionally biased region" description="Polar residues" evidence="1">
    <location>
        <begin position="1"/>
        <end position="24"/>
    </location>
</feature>